<sequence>MPANTSMVTAPAAEHSADWYDNDVLDARPAELLAIEYICSYYSSYIDNPENLAAGTQDDSVPRQRKTDSIWLVNERLEPILQMSRAHPMYAVLILGPLNHNNDNSHDPLPDELVIPVLEYSAERMQQMIYAVRGDMELQQASKVWWARAGNCSDRNGLV</sequence>
<gene>
    <name evidence="1" type="ORF">NQ176_g3276</name>
</gene>
<comment type="caution">
    <text evidence="1">The sequence shown here is derived from an EMBL/GenBank/DDBJ whole genome shotgun (WGS) entry which is preliminary data.</text>
</comment>
<dbReference type="EMBL" id="JANJQO010000287">
    <property type="protein sequence ID" value="KAJ2979406.1"/>
    <property type="molecule type" value="Genomic_DNA"/>
</dbReference>
<accession>A0ACC1NLL8</accession>
<name>A0ACC1NLL8_9HYPO</name>
<dbReference type="Proteomes" id="UP001143910">
    <property type="component" value="Unassembled WGS sequence"/>
</dbReference>
<keyword evidence="2" id="KW-1185">Reference proteome</keyword>
<proteinExistence type="predicted"/>
<reference evidence="1" key="1">
    <citation type="submission" date="2022-08" db="EMBL/GenBank/DDBJ databases">
        <title>Genome Sequence of Lecanicillium fungicola.</title>
        <authorList>
            <person name="Buettner E."/>
        </authorList>
    </citation>
    <scope>NUCLEOTIDE SEQUENCE</scope>
    <source>
        <strain evidence="1">Babe33</strain>
    </source>
</reference>
<protein>
    <submittedName>
        <fullName evidence="1">Uncharacterized protein</fullName>
    </submittedName>
</protein>
<evidence type="ECO:0000313" key="1">
    <source>
        <dbReference type="EMBL" id="KAJ2979406.1"/>
    </source>
</evidence>
<organism evidence="1 2">
    <name type="scientific">Zarea fungicola</name>
    <dbReference type="NCBI Taxonomy" id="93591"/>
    <lineage>
        <taxon>Eukaryota</taxon>
        <taxon>Fungi</taxon>
        <taxon>Dikarya</taxon>
        <taxon>Ascomycota</taxon>
        <taxon>Pezizomycotina</taxon>
        <taxon>Sordariomycetes</taxon>
        <taxon>Hypocreomycetidae</taxon>
        <taxon>Hypocreales</taxon>
        <taxon>Cordycipitaceae</taxon>
        <taxon>Zarea</taxon>
    </lineage>
</organism>
<evidence type="ECO:0000313" key="2">
    <source>
        <dbReference type="Proteomes" id="UP001143910"/>
    </source>
</evidence>